<dbReference type="KEGG" id="more:E1B28_003547"/>
<keyword evidence="3" id="KW-1185">Reference proteome</keyword>
<dbReference type="RefSeq" id="XP_043002496.1">
    <property type="nucleotide sequence ID" value="XM_043160539.1"/>
</dbReference>
<gene>
    <name evidence="2" type="ORF">E1B28_003547</name>
</gene>
<feature type="region of interest" description="Disordered" evidence="1">
    <location>
        <begin position="207"/>
        <end position="235"/>
    </location>
</feature>
<accession>A0A9P7RM65</accession>
<comment type="caution">
    <text evidence="2">The sequence shown here is derived from an EMBL/GenBank/DDBJ whole genome shotgun (WGS) entry which is preliminary data.</text>
</comment>
<name>A0A9P7RM65_9AGAR</name>
<evidence type="ECO:0000256" key="1">
    <source>
        <dbReference type="SAM" id="MobiDB-lite"/>
    </source>
</evidence>
<organism evidence="2 3">
    <name type="scientific">Marasmius oreades</name>
    <name type="common">fairy-ring Marasmius</name>
    <dbReference type="NCBI Taxonomy" id="181124"/>
    <lineage>
        <taxon>Eukaryota</taxon>
        <taxon>Fungi</taxon>
        <taxon>Dikarya</taxon>
        <taxon>Basidiomycota</taxon>
        <taxon>Agaricomycotina</taxon>
        <taxon>Agaricomycetes</taxon>
        <taxon>Agaricomycetidae</taxon>
        <taxon>Agaricales</taxon>
        <taxon>Marasmiineae</taxon>
        <taxon>Marasmiaceae</taxon>
        <taxon>Marasmius</taxon>
    </lineage>
</organism>
<dbReference type="OrthoDB" id="10588071at2759"/>
<dbReference type="EMBL" id="CM032191">
    <property type="protein sequence ID" value="KAG7086025.1"/>
    <property type="molecule type" value="Genomic_DNA"/>
</dbReference>
<reference evidence="2" key="1">
    <citation type="journal article" date="2021" name="Genome Biol. Evol.">
        <title>The assembled and annotated genome of the fairy-ring fungus Marasmius oreades.</title>
        <authorList>
            <person name="Hiltunen M."/>
            <person name="Ament-Velasquez S.L."/>
            <person name="Johannesson H."/>
        </authorList>
    </citation>
    <scope>NUCLEOTIDE SEQUENCE</scope>
    <source>
        <strain evidence="2">03SP1</strain>
    </source>
</reference>
<dbReference type="GeneID" id="66072623"/>
<feature type="compositionally biased region" description="Polar residues" evidence="1">
    <location>
        <begin position="219"/>
        <end position="235"/>
    </location>
</feature>
<proteinExistence type="predicted"/>
<feature type="compositionally biased region" description="Polar residues" evidence="1">
    <location>
        <begin position="87"/>
        <end position="100"/>
    </location>
</feature>
<dbReference type="AlphaFoldDB" id="A0A9P7RM65"/>
<evidence type="ECO:0000313" key="3">
    <source>
        <dbReference type="Proteomes" id="UP001049176"/>
    </source>
</evidence>
<evidence type="ECO:0000313" key="2">
    <source>
        <dbReference type="EMBL" id="KAG7086025.1"/>
    </source>
</evidence>
<feature type="region of interest" description="Disordered" evidence="1">
    <location>
        <begin position="67"/>
        <end position="101"/>
    </location>
</feature>
<protein>
    <submittedName>
        <fullName evidence="2">Uncharacterized protein</fullName>
    </submittedName>
</protein>
<sequence length="345" mass="38371">MATDVENCRLHTIRLHLQELQEITERRYLEGISEENPWLTEDYALALQLQAEFMSDRVADEIDEFMVDKSDEPGKDSTPPTPGPGNSAPNPSLSTSTQEVVPSDDLNHRLNTIDVAHNAQMLEVLKRIDHISAILGACNEVIQEQCATSSAVCSRVDELTRSYNTVIEALNSSLNQQFNENQSVRGEVLELREMVQSLRRAVANASGDNDRDVLAPNANARSGGTSQHRISTASANTCAITSQRTGTNRNLPSVPALVNGGYPVRVDPVRFGRSTNYDTMARKIVKSVYRPSGLSARLRGYREGPTTLLLMWKTEVDARTFFEAWHEVDHEDEWADVSVSLDFLI</sequence>
<dbReference type="Proteomes" id="UP001049176">
    <property type="component" value="Chromosome 11"/>
</dbReference>